<dbReference type="Pfam" id="PF00672">
    <property type="entry name" value="HAMP"/>
    <property type="match status" value="1"/>
</dbReference>
<keyword evidence="9" id="KW-1185">Reference proteome</keyword>
<dbReference type="PROSITE" id="PS50111">
    <property type="entry name" value="CHEMOTAXIS_TRANSDUC_2"/>
    <property type="match status" value="1"/>
</dbReference>
<feature type="domain" description="Methyl-accepting transducer" evidence="6">
    <location>
        <begin position="401"/>
        <end position="644"/>
    </location>
</feature>
<evidence type="ECO:0000256" key="1">
    <source>
        <dbReference type="ARBA" id="ARBA00023224"/>
    </source>
</evidence>
<dbReference type="Gene3D" id="6.10.340.10">
    <property type="match status" value="1"/>
</dbReference>
<keyword evidence="4" id="KW-0175">Coiled coil</keyword>
<dbReference type="CDD" id="cd06225">
    <property type="entry name" value="HAMP"/>
    <property type="match status" value="1"/>
</dbReference>
<dbReference type="Pfam" id="PF00015">
    <property type="entry name" value="MCPsignal"/>
    <property type="match status" value="1"/>
</dbReference>
<evidence type="ECO:0000256" key="4">
    <source>
        <dbReference type="SAM" id="Coils"/>
    </source>
</evidence>
<dbReference type="PROSITE" id="PS50885">
    <property type="entry name" value="HAMP"/>
    <property type="match status" value="1"/>
</dbReference>
<dbReference type="SUPFAM" id="SSF58104">
    <property type="entry name" value="Methyl-accepting chemotaxis protein (MCP) signaling domain"/>
    <property type="match status" value="1"/>
</dbReference>
<evidence type="ECO:0000313" key="9">
    <source>
        <dbReference type="Proteomes" id="UP000588017"/>
    </source>
</evidence>
<dbReference type="AlphaFoldDB" id="A0A841K2J8"/>
<evidence type="ECO:0000256" key="5">
    <source>
        <dbReference type="SAM" id="Phobius"/>
    </source>
</evidence>
<evidence type="ECO:0000313" key="8">
    <source>
        <dbReference type="EMBL" id="MBB6166721.1"/>
    </source>
</evidence>
<evidence type="ECO:0000256" key="2">
    <source>
        <dbReference type="ARBA" id="ARBA00029447"/>
    </source>
</evidence>
<sequence>MLPRVWLHRFSIRVRIAALSLAALVGYAVIGTIYTASNAQIEAALADKDAYAALAQAAEQFRAATLRVEGDVKDYLRVRTDVAARKFHDDAKRAGEALAALRAQPTAGDLAASIEELGKTLASVQSSFNTVAELVQELGATAEDGLGGEIDATAKAMERSLSEFARDNPDPEVNRLLIAVDQLRRAEREFLLTSGDTERGRLEIALGRIERLVARAETLTPEVRTLVQEKLSDYRAKMDSWQEKRDRLVRVGDQLALSADVIDPAVSTIVQAAADGSSAATQRLQRIASKTTNIVLVTIAASAVVGLALSWIIGRSISRPLDGLAQTMQRLAAGDTSIDIPAVPGRNEIARMAAAVAVFRDNAVERDALSAREAEEQARRDERAAQIEAMIARFEATAKAGLVEVRKAAAELRSASDALDAMSREAAGRITQADGAVAVASDNVSSAAAATSTLAESIDRIIEEANRSTSIAGQARDRVAETVETVQNLATAADRIGEVVQLILSIANQTNLLALNATIEAARAGEAGKGFAVVASEVKTLASQTASATEEIRSQIGAIQSVSDMAVDAISNVNEIIVKMAAMAGTVSDAVREQERVVRALADNVDRASGEAANGAGAMKSVAEAAEATRAAARDVDALADRLADQTETIERAISAFLADVRAA</sequence>
<dbReference type="SMART" id="SM00304">
    <property type="entry name" value="HAMP"/>
    <property type="match status" value="1"/>
</dbReference>
<feature type="coiled-coil region" evidence="4">
    <location>
        <begin position="224"/>
        <end position="251"/>
    </location>
</feature>
<dbReference type="InterPro" id="IPR032255">
    <property type="entry name" value="HBM"/>
</dbReference>
<organism evidence="8 9">
    <name type="scientific">Chelatococcus composti</name>
    <dbReference type="NCBI Taxonomy" id="1743235"/>
    <lineage>
        <taxon>Bacteria</taxon>
        <taxon>Pseudomonadati</taxon>
        <taxon>Pseudomonadota</taxon>
        <taxon>Alphaproteobacteria</taxon>
        <taxon>Hyphomicrobiales</taxon>
        <taxon>Chelatococcaceae</taxon>
        <taxon>Chelatococcus</taxon>
    </lineage>
</organism>
<evidence type="ECO:0000256" key="3">
    <source>
        <dbReference type="PROSITE-ProRule" id="PRU00284"/>
    </source>
</evidence>
<dbReference type="SMART" id="SM00283">
    <property type="entry name" value="MA"/>
    <property type="match status" value="1"/>
</dbReference>
<keyword evidence="5" id="KW-1133">Transmembrane helix</keyword>
<dbReference type="InterPro" id="IPR003660">
    <property type="entry name" value="HAMP_dom"/>
</dbReference>
<gene>
    <name evidence="8" type="ORF">HNQ73_000329</name>
</gene>
<dbReference type="InterPro" id="IPR004089">
    <property type="entry name" value="MCPsignal_dom"/>
</dbReference>
<comment type="similarity">
    <text evidence="2">Belongs to the methyl-accepting chemotaxis (MCP) protein family.</text>
</comment>
<dbReference type="EMBL" id="JACHEH010000001">
    <property type="protein sequence ID" value="MBB6166721.1"/>
    <property type="molecule type" value="Genomic_DNA"/>
</dbReference>
<dbReference type="Proteomes" id="UP000588017">
    <property type="component" value="Unassembled WGS sequence"/>
</dbReference>
<dbReference type="GO" id="GO:0016020">
    <property type="term" value="C:membrane"/>
    <property type="evidence" value="ECO:0007669"/>
    <property type="project" value="InterPro"/>
</dbReference>
<keyword evidence="1 3" id="KW-0807">Transducer</keyword>
<reference evidence="8 9" key="1">
    <citation type="submission" date="2020-08" db="EMBL/GenBank/DDBJ databases">
        <title>Genomic Encyclopedia of Type Strains, Phase IV (KMG-IV): sequencing the most valuable type-strain genomes for metagenomic binning, comparative biology and taxonomic classification.</title>
        <authorList>
            <person name="Goeker M."/>
        </authorList>
    </citation>
    <scope>NUCLEOTIDE SEQUENCE [LARGE SCALE GENOMIC DNA]</scope>
    <source>
        <strain evidence="8 9">DSM 101465</strain>
    </source>
</reference>
<name>A0A841K2J8_9HYPH</name>
<dbReference type="RefSeq" id="WP_183331596.1">
    <property type="nucleotide sequence ID" value="NZ_BMHX01000001.1"/>
</dbReference>
<comment type="caution">
    <text evidence="8">The sequence shown here is derived from an EMBL/GenBank/DDBJ whole genome shotgun (WGS) entry which is preliminary data.</text>
</comment>
<proteinExistence type="inferred from homology"/>
<feature type="domain" description="HAMP" evidence="7">
    <location>
        <begin position="315"/>
        <end position="368"/>
    </location>
</feature>
<keyword evidence="5" id="KW-0812">Transmembrane</keyword>
<keyword evidence="5" id="KW-0472">Membrane</keyword>
<feature type="transmembrane region" description="Helical" evidence="5">
    <location>
        <begin position="294"/>
        <end position="314"/>
    </location>
</feature>
<dbReference type="GO" id="GO:0007165">
    <property type="term" value="P:signal transduction"/>
    <property type="evidence" value="ECO:0007669"/>
    <property type="project" value="UniProtKB-KW"/>
</dbReference>
<dbReference type="PANTHER" id="PTHR32089">
    <property type="entry name" value="METHYL-ACCEPTING CHEMOTAXIS PROTEIN MCPB"/>
    <property type="match status" value="1"/>
</dbReference>
<evidence type="ECO:0000259" key="7">
    <source>
        <dbReference type="PROSITE" id="PS50885"/>
    </source>
</evidence>
<dbReference type="PANTHER" id="PTHR32089:SF112">
    <property type="entry name" value="LYSOZYME-LIKE PROTEIN-RELATED"/>
    <property type="match status" value="1"/>
</dbReference>
<dbReference type="Gene3D" id="1.10.287.950">
    <property type="entry name" value="Methyl-accepting chemotaxis protein"/>
    <property type="match status" value="1"/>
</dbReference>
<dbReference type="SMART" id="SM01358">
    <property type="entry name" value="HBM"/>
    <property type="match status" value="1"/>
</dbReference>
<protein>
    <submittedName>
        <fullName evidence="8">Methyl-accepting chemotaxis protein</fullName>
    </submittedName>
</protein>
<evidence type="ECO:0000259" key="6">
    <source>
        <dbReference type="PROSITE" id="PS50111"/>
    </source>
</evidence>
<accession>A0A841K2J8</accession>